<proteinExistence type="predicted"/>
<evidence type="ECO:0000256" key="1">
    <source>
        <dbReference type="ARBA" id="ARBA00022723"/>
    </source>
</evidence>
<dbReference type="KEGG" id="clec:106666039"/>
<dbReference type="RefSeq" id="XP_014248400.1">
    <property type="nucleotide sequence ID" value="XM_014392914.2"/>
</dbReference>
<dbReference type="GeneID" id="106666039"/>
<dbReference type="SUPFAM" id="SSF52087">
    <property type="entry name" value="CRAL/TRIO domain"/>
    <property type="match status" value="1"/>
</dbReference>
<dbReference type="Proteomes" id="UP000494040">
    <property type="component" value="Unassembled WGS sequence"/>
</dbReference>
<feature type="region of interest" description="Disordered" evidence="4">
    <location>
        <begin position="1"/>
        <end position="48"/>
    </location>
</feature>
<dbReference type="Pfam" id="PF13716">
    <property type="entry name" value="CRAL_TRIO_2"/>
    <property type="match status" value="1"/>
</dbReference>
<evidence type="ECO:0000259" key="5">
    <source>
        <dbReference type="Pfam" id="PF13716"/>
    </source>
</evidence>
<dbReference type="OMA" id="DIFNDTH"/>
<evidence type="ECO:0000313" key="6">
    <source>
        <dbReference type="EnsemblMetazoa" id="XP_014248400.1"/>
    </source>
</evidence>
<dbReference type="OrthoDB" id="19923at2759"/>
<dbReference type="Gene3D" id="3.40.525.10">
    <property type="entry name" value="CRAL-TRIO lipid binding domain"/>
    <property type="match status" value="1"/>
</dbReference>
<organism evidence="6 7">
    <name type="scientific">Cimex lectularius</name>
    <name type="common">Bed bug</name>
    <name type="synonym">Acanthia lectularia</name>
    <dbReference type="NCBI Taxonomy" id="79782"/>
    <lineage>
        <taxon>Eukaryota</taxon>
        <taxon>Metazoa</taxon>
        <taxon>Ecdysozoa</taxon>
        <taxon>Arthropoda</taxon>
        <taxon>Hexapoda</taxon>
        <taxon>Insecta</taxon>
        <taxon>Pterygota</taxon>
        <taxon>Neoptera</taxon>
        <taxon>Paraneoptera</taxon>
        <taxon>Hemiptera</taxon>
        <taxon>Heteroptera</taxon>
        <taxon>Panheteroptera</taxon>
        <taxon>Cimicomorpha</taxon>
        <taxon>Cimicidae</taxon>
        <taxon>Cimex</taxon>
    </lineage>
</organism>
<dbReference type="InterPro" id="IPR036865">
    <property type="entry name" value="CRAL-TRIO_dom_sf"/>
</dbReference>
<dbReference type="Pfam" id="PF12496">
    <property type="entry name" value="BNIP2"/>
    <property type="match status" value="1"/>
</dbReference>
<evidence type="ECO:0000256" key="2">
    <source>
        <dbReference type="ARBA" id="ARBA00022801"/>
    </source>
</evidence>
<dbReference type="CDD" id="cd00170">
    <property type="entry name" value="SEC14"/>
    <property type="match status" value="1"/>
</dbReference>
<accession>A0A8I6RUR6</accession>
<keyword evidence="3" id="KW-0464">Manganese</keyword>
<dbReference type="InterPro" id="IPR022181">
    <property type="entry name" value="Bcl2-/adenovirus-E1B"/>
</dbReference>
<dbReference type="PANTHER" id="PTHR12112:SF22">
    <property type="entry name" value="MANGANESE-DEPENDENT INORGANIC PYROPHOSPHATASE-RELATED"/>
    <property type="match status" value="1"/>
</dbReference>
<evidence type="ECO:0000256" key="4">
    <source>
        <dbReference type="SAM" id="MobiDB-lite"/>
    </source>
</evidence>
<evidence type="ECO:0000313" key="7">
    <source>
        <dbReference type="Proteomes" id="UP000494040"/>
    </source>
</evidence>
<dbReference type="PANTHER" id="PTHR12112">
    <property type="entry name" value="BNIP - RELATED"/>
    <property type="match status" value="1"/>
</dbReference>
<dbReference type="InterPro" id="IPR001251">
    <property type="entry name" value="CRAL-TRIO_dom"/>
</dbReference>
<dbReference type="AlphaFoldDB" id="A0A8I6RUR6"/>
<keyword evidence="2" id="KW-0378">Hydrolase</keyword>
<reference evidence="6" key="1">
    <citation type="submission" date="2022-01" db="UniProtKB">
        <authorList>
            <consortium name="EnsemblMetazoa"/>
        </authorList>
    </citation>
    <scope>IDENTIFICATION</scope>
</reference>
<keyword evidence="7" id="KW-1185">Reference proteome</keyword>
<keyword evidence="1" id="KW-0479">Metal-binding</keyword>
<feature type="domain" description="CRAL-TRIO" evidence="5">
    <location>
        <begin position="170"/>
        <end position="305"/>
    </location>
</feature>
<name>A0A8I6RUR6_CIMLE</name>
<protein>
    <recommendedName>
        <fullName evidence="5">CRAL-TRIO domain-containing protein</fullName>
    </recommendedName>
</protein>
<feature type="compositionally biased region" description="Low complexity" evidence="4">
    <location>
        <begin position="16"/>
        <end position="33"/>
    </location>
</feature>
<sequence>MDGTYCRTVMRHPLDSEGSSSADSPGADDASIGTAQEEAAGGYHSDPEEDKSLYQAVLSPDTQDCRLQKGNTRRRIIPFPEEVFSTMNPVLDNTLSQGFDSDDDLENSILEQISSVEPIAEYTAEEEREDIRSWRSVDLGNNECRIDMKVIEPYKRVLSHGGYLNSGSRNAIIVLSACFLPNRSRVDYNYVMENLSLYILATLNELVTDDYHLVYLHGGATKDCIPTFSWLRKYYQIIDKRLRKQLKKLYLVHPTLLLRTIVTMSKFVVSSKFLNKVHFIHSLAELYEVLPLEEASIPDRVCHYDRIKQSIQISQAV</sequence>
<dbReference type="EnsemblMetazoa" id="XM_014392914.2">
    <property type="protein sequence ID" value="XP_014248400.1"/>
    <property type="gene ID" value="LOC106666039"/>
</dbReference>
<dbReference type="GO" id="GO:0005737">
    <property type="term" value="C:cytoplasm"/>
    <property type="evidence" value="ECO:0007669"/>
    <property type="project" value="TreeGrafter"/>
</dbReference>
<evidence type="ECO:0000256" key="3">
    <source>
        <dbReference type="ARBA" id="ARBA00023211"/>
    </source>
</evidence>